<feature type="compositionally biased region" description="Basic and acidic residues" evidence="1">
    <location>
        <begin position="1130"/>
        <end position="1143"/>
    </location>
</feature>
<name>A0A9P1ME33_9PEZI</name>
<dbReference type="OrthoDB" id="4115400at2759"/>
<comment type="caution">
    <text evidence="2">The sequence shown here is derived from an EMBL/GenBank/DDBJ whole genome shotgun (WGS) entry which is preliminary data.</text>
</comment>
<reference evidence="2" key="1">
    <citation type="submission" date="2022-11" db="EMBL/GenBank/DDBJ databases">
        <authorList>
            <person name="Scott C."/>
            <person name="Bruce N."/>
        </authorList>
    </citation>
    <scope>NUCLEOTIDE SEQUENCE</scope>
</reference>
<feature type="compositionally biased region" description="Acidic residues" evidence="1">
    <location>
        <begin position="386"/>
        <end position="403"/>
    </location>
</feature>
<feature type="compositionally biased region" description="Basic and acidic residues" evidence="1">
    <location>
        <begin position="76"/>
        <end position="89"/>
    </location>
</feature>
<feature type="compositionally biased region" description="Low complexity" evidence="1">
    <location>
        <begin position="862"/>
        <end position="879"/>
    </location>
</feature>
<feature type="compositionally biased region" description="Polar residues" evidence="1">
    <location>
        <begin position="1067"/>
        <end position="1092"/>
    </location>
</feature>
<feature type="compositionally biased region" description="Low complexity" evidence="1">
    <location>
        <begin position="960"/>
        <end position="993"/>
    </location>
</feature>
<feature type="compositionally biased region" description="Polar residues" evidence="1">
    <location>
        <begin position="997"/>
        <end position="1012"/>
    </location>
</feature>
<accession>A0A9P1ME33</accession>
<feature type="compositionally biased region" description="Basic and acidic residues" evidence="1">
    <location>
        <begin position="667"/>
        <end position="679"/>
    </location>
</feature>
<evidence type="ECO:0000313" key="2">
    <source>
        <dbReference type="EMBL" id="CAI4218486.1"/>
    </source>
</evidence>
<feature type="compositionally biased region" description="Basic and acidic residues" evidence="1">
    <location>
        <begin position="703"/>
        <end position="713"/>
    </location>
</feature>
<feature type="compositionally biased region" description="Basic residues" evidence="1">
    <location>
        <begin position="7"/>
        <end position="17"/>
    </location>
</feature>
<evidence type="ECO:0000313" key="3">
    <source>
        <dbReference type="Proteomes" id="UP000838763"/>
    </source>
</evidence>
<feature type="region of interest" description="Disordered" evidence="1">
    <location>
        <begin position="1"/>
        <end position="197"/>
    </location>
</feature>
<protein>
    <submittedName>
        <fullName evidence="2">Uncharacterized protein</fullName>
    </submittedName>
</protein>
<feature type="region of interest" description="Disordered" evidence="1">
    <location>
        <begin position="647"/>
        <end position="1143"/>
    </location>
</feature>
<keyword evidence="3" id="KW-1185">Reference proteome</keyword>
<organism evidence="2 3">
    <name type="scientific">Parascedosporium putredinis</name>
    <dbReference type="NCBI Taxonomy" id="1442378"/>
    <lineage>
        <taxon>Eukaryota</taxon>
        <taxon>Fungi</taxon>
        <taxon>Dikarya</taxon>
        <taxon>Ascomycota</taxon>
        <taxon>Pezizomycotina</taxon>
        <taxon>Sordariomycetes</taxon>
        <taxon>Hypocreomycetidae</taxon>
        <taxon>Microascales</taxon>
        <taxon>Microascaceae</taxon>
        <taxon>Parascedosporium</taxon>
    </lineage>
</organism>
<feature type="region of interest" description="Disordered" evidence="1">
    <location>
        <begin position="358"/>
        <end position="527"/>
    </location>
</feature>
<dbReference type="AlphaFoldDB" id="A0A9P1ME33"/>
<feature type="compositionally biased region" description="Polar residues" evidence="1">
    <location>
        <begin position="791"/>
        <end position="806"/>
    </location>
</feature>
<proteinExistence type="predicted"/>
<dbReference type="Proteomes" id="UP000838763">
    <property type="component" value="Unassembled WGS sequence"/>
</dbReference>
<dbReference type="EMBL" id="CALLCH030000018">
    <property type="protein sequence ID" value="CAI4218486.1"/>
    <property type="molecule type" value="Genomic_DNA"/>
</dbReference>
<feature type="compositionally biased region" description="Basic and acidic residues" evidence="1">
    <location>
        <begin position="140"/>
        <end position="149"/>
    </location>
</feature>
<feature type="compositionally biased region" description="Polar residues" evidence="1">
    <location>
        <begin position="374"/>
        <end position="384"/>
    </location>
</feature>
<sequence length="1143" mass="123696">MQSARGGKPRGAGRRKTLPALAGSSQSTDYSVDADPVQPPASLPRKRSKTTELFEGGDDAEDTNQKGGHSLRKRTRIDYTFEDLHDDGTPSRVRGQLGAPTGSARGRKRKAEHDEEPEFGPPARRRATATAESKSYTEFADEHDVKDTIEVGGRGNDSDYDEHESPEARHGQANNNNNNKDDGPNSPAEPPLPERFVIEFPLPAALIKEAEAARASHITRSPEPLESPRTPQHSNAKPMAAEPSSTQVSQNQEDDCPSSAAQQLEHESATSESEPQAPKPRGRTMSPRVAFAEDVGMQSPAPAPVDPITADAARGEASLDPPQLTPKSERLKSPPSNVDIMDMDLASTSETTVAITITAPPDTEVVMTTPPKLDSSQQTNSISPSIDEDIVATPENLEEEEPTVDIQMTTEEDEDRHTPPPTYPWSHLTAHLPGQWVKHPESRLPQFDESASHDGVKASSSTPMTKADAEMMANGDEDADLGGPDAEHDDVDEPVESGAAPAAHDDDDIDEAETHTPDELPAQKFYEYPRLRDTDEFRDVLQNYKDMADEELYDMCAHVNDTLVALQEEYLKLGAIVDDHENIERRKAHDEAYEQMEKRSARVTRKTFIVKGYRAKLTPDERETAYWRNQDRIQAAAYGFRYDSHQAKVGKQDPIAQRYPGDVEDGGEPRRSLRSDPCDLLKLPRPPMKRKRGSRLVESYTEDLDHATGEVSRDSPLANGTGLTPQTEGKSRRGRGKRAASPTETFSAVGDDDTSMHDEAMQPPPPKRIRRATNKAQQASVDEAPGARNSLGPSGNHQHLHTSGNNAHAGVYYKEEEDHESETPPLRKNQRIVTLKPGAKNIRALSNAPSVASTEPTEDSRPGSSSSTSSEASADSSYSFRPKRQRKFRDADGQEHAGAQQVKPKRVRRVTKKAEESTANNTLQLPSIHDGASGAEHGAQEQRPRIKFFTAGGGQANGVSSSGSGTTTTLHLTNHAADAAAAAASTSAAAATARLPTDNQADQDGMSAQQYAALTKSEKMSRSMKSRWASGSMQQAVDKRKATLARKKAEKAAGGDEGTEAAEDTSKTASGSADATSTQPTTAEPSPTTDTHQAAAEQKAVKTPKPAKAAKVNKTPKIAVKDSPSVKSKGAKEPKKEGKIKTS</sequence>
<feature type="region of interest" description="Disordered" evidence="1">
    <location>
        <begin position="211"/>
        <end position="340"/>
    </location>
</feature>
<evidence type="ECO:0000256" key="1">
    <source>
        <dbReference type="SAM" id="MobiDB-lite"/>
    </source>
</evidence>
<gene>
    <name evidence="2" type="ORF">PPNO1_LOCUS8067</name>
</gene>
<feature type="compositionally biased region" description="Low complexity" evidence="1">
    <location>
        <begin position="1101"/>
        <end position="1117"/>
    </location>
</feature>